<comment type="caution">
    <text evidence="2">The sequence shown here is derived from an EMBL/GenBank/DDBJ whole genome shotgun (WGS) entry which is preliminary data.</text>
</comment>
<dbReference type="InterPro" id="IPR035985">
    <property type="entry name" value="Ubiquitin-activating_enz"/>
</dbReference>
<dbReference type="Pfam" id="PF00899">
    <property type="entry name" value="ThiF"/>
    <property type="match status" value="1"/>
</dbReference>
<dbReference type="Pfam" id="PF02624">
    <property type="entry name" value="YcaO"/>
    <property type="match status" value="1"/>
</dbReference>
<dbReference type="NCBIfam" id="TIGR03882">
    <property type="entry name" value="cyclo_dehyd_2"/>
    <property type="match status" value="1"/>
</dbReference>
<accession>A0A8J3N5W0</accession>
<name>A0A8J3N5W0_9CHLR</name>
<dbReference type="EMBL" id="BNJK01000002">
    <property type="protein sequence ID" value="GHO99697.1"/>
    <property type="molecule type" value="Genomic_DNA"/>
</dbReference>
<dbReference type="PROSITE" id="PS51664">
    <property type="entry name" value="YCAO"/>
    <property type="match status" value="1"/>
</dbReference>
<evidence type="ECO:0000259" key="1">
    <source>
        <dbReference type="PROSITE" id="PS51664"/>
    </source>
</evidence>
<evidence type="ECO:0000313" key="2">
    <source>
        <dbReference type="EMBL" id="GHO99697.1"/>
    </source>
</evidence>
<dbReference type="InterPro" id="IPR000594">
    <property type="entry name" value="ThiF_NAD_FAD-bd"/>
</dbReference>
<evidence type="ECO:0000313" key="3">
    <source>
        <dbReference type="Proteomes" id="UP000597444"/>
    </source>
</evidence>
<organism evidence="2 3">
    <name type="scientific">Reticulibacter mediterranei</name>
    <dbReference type="NCBI Taxonomy" id="2778369"/>
    <lineage>
        <taxon>Bacteria</taxon>
        <taxon>Bacillati</taxon>
        <taxon>Chloroflexota</taxon>
        <taxon>Ktedonobacteria</taxon>
        <taxon>Ktedonobacterales</taxon>
        <taxon>Reticulibacteraceae</taxon>
        <taxon>Reticulibacter</taxon>
    </lineage>
</organism>
<dbReference type="InterPro" id="IPR003776">
    <property type="entry name" value="YcaO-like_dom"/>
</dbReference>
<keyword evidence="3" id="KW-1185">Reference proteome</keyword>
<protein>
    <recommendedName>
        <fullName evidence="1">YcaO domain-containing protein</fullName>
    </recommendedName>
</protein>
<dbReference type="InterPro" id="IPR022291">
    <property type="entry name" value="Bacteriocin_synth_cyclodeHase"/>
</dbReference>
<dbReference type="Proteomes" id="UP000597444">
    <property type="component" value="Unassembled WGS sequence"/>
</dbReference>
<dbReference type="RefSeq" id="WP_220210326.1">
    <property type="nucleotide sequence ID" value="NZ_BNJK01000002.1"/>
</dbReference>
<sequence>MRPKFHPATSYTPLADSVYFRNHQAFLKIKGKSLFRLLEHLIPYLNGHYTLEEITRGLDTAKKTMITKFIETLLSHHFLTDVSQDLSHDLKQAELETYASNIAFIESFHPSAPYHFERFRHQRLLLIGSGFSCAALIKASVACGIKQISVIQTSEHDVVQDARPDDLYLYLTDDSQQTLQLLDTPRWNEEADVLKALEDCDVVLHLSDRPMLARIQLLNKLCIEQKKTCIQAVIAEHHAWIGPLVSPETWGCWECAWRRLQSHLTNLSEQFPYYCLCDHTAASTSQFFVAPVAAMVANRLLFELFKHLTHAGTVEIVESLIDIDFATLLCETHPVFPHPHCRACQHPVLVDASQFLDQVQQLQQQDSLEQHQLLQHLDRCCDPKLGLFRSFDEGDFVQLPLAVCKIELSNPMLMEKNCGSVIGVELKMSDARLSAYRKACELYASNLSDPRRWLSYEAIQQHEPPISVDQLIGACPATGDAWTWAIDLYTRQVCLLPATSVFSPRQYAASSVMSERGIGSGMNWAEAICQALLDWCMYLTVIQLRDAQQPYPLVSLAESPMTPDGAYLRDLLTIAGEQVTVYEVTGPLQLPTFAICWGEQTIAYSTHWKRTLALEAGLKQAVQHYQSQHFQQFEYALAPVPDLPLALRGNQWSIPQTPLPTAWPACQTWLLQSLQDRGLRVLALPLDHDPALRQIMPYIVRILLATCGNEE</sequence>
<reference evidence="2" key="1">
    <citation type="submission" date="2020-10" db="EMBL/GenBank/DDBJ databases">
        <title>Taxonomic study of unclassified bacteria belonging to the class Ktedonobacteria.</title>
        <authorList>
            <person name="Yabe S."/>
            <person name="Wang C.M."/>
            <person name="Zheng Y."/>
            <person name="Sakai Y."/>
            <person name="Cavaletti L."/>
            <person name="Monciardini P."/>
            <person name="Donadio S."/>
        </authorList>
    </citation>
    <scope>NUCLEOTIDE SEQUENCE</scope>
    <source>
        <strain evidence="2">ID150040</strain>
    </source>
</reference>
<proteinExistence type="predicted"/>
<dbReference type="SUPFAM" id="SSF69572">
    <property type="entry name" value="Activating enzymes of the ubiquitin-like proteins"/>
    <property type="match status" value="1"/>
</dbReference>
<dbReference type="GO" id="GO:0008641">
    <property type="term" value="F:ubiquitin-like modifier activating enzyme activity"/>
    <property type="evidence" value="ECO:0007669"/>
    <property type="project" value="InterPro"/>
</dbReference>
<feature type="domain" description="YcaO" evidence="1">
    <location>
        <begin position="423"/>
        <end position="711"/>
    </location>
</feature>
<gene>
    <name evidence="2" type="ORF">KSF_097450</name>
</gene>
<dbReference type="AlphaFoldDB" id="A0A8J3N5W0"/>
<dbReference type="Gene3D" id="3.40.50.720">
    <property type="entry name" value="NAD(P)-binding Rossmann-like Domain"/>
    <property type="match status" value="1"/>
</dbReference>